<dbReference type="EMBL" id="JBHUHQ010000015">
    <property type="protein sequence ID" value="MFD2044727.1"/>
    <property type="molecule type" value="Genomic_DNA"/>
</dbReference>
<evidence type="ECO:0000313" key="8">
    <source>
        <dbReference type="Proteomes" id="UP001597383"/>
    </source>
</evidence>
<evidence type="ECO:0000256" key="1">
    <source>
        <dbReference type="ARBA" id="ARBA00004141"/>
    </source>
</evidence>
<feature type="transmembrane region" description="Helical" evidence="5">
    <location>
        <begin position="12"/>
        <end position="35"/>
    </location>
</feature>
<gene>
    <name evidence="7" type="ORF">ACFSJF_10655</name>
</gene>
<dbReference type="Proteomes" id="UP001597383">
    <property type="component" value="Unassembled WGS sequence"/>
</dbReference>
<protein>
    <submittedName>
        <fullName evidence="7">SulP family inorganic anion transporter</fullName>
    </submittedName>
</protein>
<feature type="transmembrane region" description="Helical" evidence="5">
    <location>
        <begin position="132"/>
        <end position="151"/>
    </location>
</feature>
<reference evidence="8" key="1">
    <citation type="journal article" date="2019" name="Int. J. Syst. Evol. Microbiol.">
        <title>The Global Catalogue of Microorganisms (GCM) 10K type strain sequencing project: providing services to taxonomists for standard genome sequencing and annotation.</title>
        <authorList>
            <consortium name="The Broad Institute Genomics Platform"/>
            <consortium name="The Broad Institute Genome Sequencing Center for Infectious Disease"/>
            <person name="Wu L."/>
            <person name="Ma J."/>
        </authorList>
    </citation>
    <scope>NUCLEOTIDE SEQUENCE [LARGE SCALE GENOMIC DNA]</scope>
    <source>
        <strain evidence="8">R28</strain>
    </source>
</reference>
<feature type="domain" description="SLC26A/SulP transporter" evidence="6">
    <location>
        <begin position="20"/>
        <end position="388"/>
    </location>
</feature>
<evidence type="ECO:0000313" key="7">
    <source>
        <dbReference type="EMBL" id="MFD2044727.1"/>
    </source>
</evidence>
<dbReference type="RefSeq" id="WP_377556040.1">
    <property type="nucleotide sequence ID" value="NZ_JBHUHQ010000015.1"/>
</dbReference>
<sequence>MIYKLFPGLRKLVSYNTSNLSGDITAGVIVTFLLFPQSMAYAIIAGVPITMGLLAGTFPLLIYCLFGSSNYLSVGPVSVVSLLAFTGVSNIVEPDSSRFLEIIIFLSLIVGGVQLLMGMLKMGSLLKYISPAVIDGFTSALAIIIILNQMSSIMGVSLPKYKNIFTYIMDILYNISNVNILTVMIGLASFIILVFLKSKLHISSSPFLLMIISILIVDYYDLNKQGVEVVGELPKDMPDVSVMIPTVELLLSILPIAMIIGFISFFESFSVAKTLGDKENEQVNPNQELVGLGFANMTSSFVGTIPVAGAISRTAVNYESGAKTNVSMFVTALLMLLAFSYLTPFIYYLPNTTLAAIIIFAVMKLINVKKLKYFITNQIMEAIIFLITFIATLVLDVFMGLVVGVVFTLGVNVVRRVF</sequence>
<feature type="transmembrane region" description="Helical" evidence="5">
    <location>
        <begin position="379"/>
        <end position="409"/>
    </location>
</feature>
<organism evidence="7 8">
    <name type="scientific">Ornithinibacillus salinisoli</name>
    <dbReference type="NCBI Taxonomy" id="1848459"/>
    <lineage>
        <taxon>Bacteria</taxon>
        <taxon>Bacillati</taxon>
        <taxon>Bacillota</taxon>
        <taxon>Bacilli</taxon>
        <taxon>Bacillales</taxon>
        <taxon>Bacillaceae</taxon>
        <taxon>Ornithinibacillus</taxon>
    </lineage>
</organism>
<comment type="subcellular location">
    <subcellularLocation>
        <location evidence="1">Membrane</location>
        <topology evidence="1">Multi-pass membrane protein</topology>
    </subcellularLocation>
</comment>
<dbReference type="Pfam" id="PF00916">
    <property type="entry name" value="Sulfate_transp"/>
    <property type="match status" value="1"/>
</dbReference>
<evidence type="ECO:0000256" key="4">
    <source>
        <dbReference type="ARBA" id="ARBA00023136"/>
    </source>
</evidence>
<feature type="transmembrane region" description="Helical" evidence="5">
    <location>
        <begin position="242"/>
        <end position="266"/>
    </location>
</feature>
<keyword evidence="2 5" id="KW-0812">Transmembrane</keyword>
<feature type="transmembrane region" description="Helical" evidence="5">
    <location>
        <begin position="348"/>
        <end position="367"/>
    </location>
</feature>
<feature type="transmembrane region" description="Helical" evidence="5">
    <location>
        <begin position="98"/>
        <end position="120"/>
    </location>
</feature>
<keyword evidence="4 5" id="KW-0472">Membrane</keyword>
<comment type="caution">
    <text evidence="7">The sequence shown here is derived from an EMBL/GenBank/DDBJ whole genome shotgun (WGS) entry which is preliminary data.</text>
</comment>
<dbReference type="PANTHER" id="PTHR11814">
    <property type="entry name" value="SULFATE TRANSPORTER"/>
    <property type="match status" value="1"/>
</dbReference>
<keyword evidence="8" id="KW-1185">Reference proteome</keyword>
<accession>A0ABW4W2D3</accession>
<feature type="transmembrane region" description="Helical" evidence="5">
    <location>
        <begin position="41"/>
        <end position="64"/>
    </location>
</feature>
<keyword evidence="3 5" id="KW-1133">Transmembrane helix</keyword>
<feature type="transmembrane region" description="Helical" evidence="5">
    <location>
        <begin position="71"/>
        <end position="92"/>
    </location>
</feature>
<name>A0ABW4W2D3_9BACI</name>
<evidence type="ECO:0000259" key="6">
    <source>
        <dbReference type="Pfam" id="PF00916"/>
    </source>
</evidence>
<evidence type="ECO:0000256" key="3">
    <source>
        <dbReference type="ARBA" id="ARBA00022989"/>
    </source>
</evidence>
<evidence type="ECO:0000256" key="5">
    <source>
        <dbReference type="SAM" id="Phobius"/>
    </source>
</evidence>
<dbReference type="InterPro" id="IPR011547">
    <property type="entry name" value="SLC26A/SulP_dom"/>
</dbReference>
<dbReference type="InterPro" id="IPR001902">
    <property type="entry name" value="SLC26A/SulP_fam"/>
</dbReference>
<feature type="transmembrane region" description="Helical" evidence="5">
    <location>
        <begin position="171"/>
        <end position="196"/>
    </location>
</feature>
<proteinExistence type="predicted"/>
<feature type="transmembrane region" description="Helical" evidence="5">
    <location>
        <begin position="203"/>
        <end position="222"/>
    </location>
</feature>
<evidence type="ECO:0000256" key="2">
    <source>
        <dbReference type="ARBA" id="ARBA00022692"/>
    </source>
</evidence>